<dbReference type="AlphaFoldDB" id="A0A1H6DZZ9"/>
<organism evidence="1 2">
    <name type="scientific">Thermomonospora echinospora</name>
    <dbReference type="NCBI Taxonomy" id="1992"/>
    <lineage>
        <taxon>Bacteria</taxon>
        <taxon>Bacillati</taxon>
        <taxon>Actinomycetota</taxon>
        <taxon>Actinomycetes</taxon>
        <taxon>Streptosporangiales</taxon>
        <taxon>Thermomonosporaceae</taxon>
        <taxon>Thermomonospora</taxon>
    </lineage>
</organism>
<protein>
    <submittedName>
        <fullName evidence="1">Uncharacterized protein</fullName>
    </submittedName>
</protein>
<proteinExistence type="predicted"/>
<name>A0A1H6DZZ9_9ACTN</name>
<keyword evidence="2" id="KW-1185">Reference proteome</keyword>
<dbReference type="EMBL" id="FNVO01000027">
    <property type="protein sequence ID" value="SEG90902.1"/>
    <property type="molecule type" value="Genomic_DNA"/>
</dbReference>
<reference evidence="2" key="1">
    <citation type="submission" date="2016-10" db="EMBL/GenBank/DDBJ databases">
        <authorList>
            <person name="Varghese N."/>
            <person name="Submissions S."/>
        </authorList>
    </citation>
    <scope>NUCLEOTIDE SEQUENCE [LARGE SCALE GENOMIC DNA]</scope>
    <source>
        <strain evidence="2">DSM 43163</strain>
    </source>
</reference>
<accession>A0A1H6DZZ9</accession>
<sequence>MAGECENRRAIDRMSPHMPISPLPPPAVVWAESPLQLLSAVEAQHAGLLGDGTEVALRAGSQSLAATAEEVLRLGMPPGLCPPAPASRVARPPRDGRWVIGDAFSGAVQRRLLSSGGRRLLVVDDGLATIHLLELLTAPAPRPLARARARLGVPRRALGLAAAARLRAAARAGALTVFTALPIPAELHAAVEALGARLVCHDFPWLRGRPAAPPPSQRLVVLGSSLVHNGLVHRRPYLEWVLALADTEPLAYRPHRRECPEVLAELRRHPRIMVAEPTGVPVEISLRGLTAEHWVVSLPSTALTSLRLVLRAAGTTIEGVPVPADWWTADADPELRAHLSLFVGGGLEIAT</sequence>
<evidence type="ECO:0000313" key="1">
    <source>
        <dbReference type="EMBL" id="SEG90902.1"/>
    </source>
</evidence>
<evidence type="ECO:0000313" key="2">
    <source>
        <dbReference type="Proteomes" id="UP000236723"/>
    </source>
</evidence>
<gene>
    <name evidence="1" type="ORF">SAMN04489712_12773</name>
</gene>
<dbReference type="Proteomes" id="UP000236723">
    <property type="component" value="Unassembled WGS sequence"/>
</dbReference>